<keyword evidence="2" id="KW-1185">Reference proteome</keyword>
<name>A0A2U3NZC4_9MYCO</name>
<evidence type="ECO:0000313" key="2">
    <source>
        <dbReference type="Proteomes" id="UP000240988"/>
    </source>
</evidence>
<sequence length="125" mass="12896">MPSAAADNPICSEHVCSFYSPTHMISCEIDYERGPGLPDSVYCQASPPAPAPQSAHMDGVGTYSVCSGESCLGNPGLGQPTLEYGQSAGIGPFTCRSEVDGMTCRVPSGCGFKISGTAITKVSKQ</sequence>
<protein>
    <submittedName>
        <fullName evidence="1">Uncharacterized protein</fullName>
    </submittedName>
</protein>
<accession>A0A2U3NZC4</accession>
<dbReference type="EMBL" id="FUFA01000005">
    <property type="protein sequence ID" value="SPM36854.1"/>
    <property type="molecule type" value="Genomic_DNA"/>
</dbReference>
<dbReference type="AlphaFoldDB" id="A0A2U3NZC4"/>
<proteinExistence type="predicted"/>
<evidence type="ECO:0000313" key="1">
    <source>
        <dbReference type="EMBL" id="SPM36854.1"/>
    </source>
</evidence>
<dbReference type="Proteomes" id="UP000240988">
    <property type="component" value="Unassembled WGS sequence"/>
</dbReference>
<dbReference type="OrthoDB" id="4412036at2"/>
<reference evidence="1 2" key="1">
    <citation type="submission" date="2017-01" db="EMBL/GenBank/DDBJ databases">
        <authorList>
            <consortium name="Urmite Genomes"/>
        </authorList>
    </citation>
    <scope>NUCLEOTIDE SEQUENCE [LARGE SCALE GENOMIC DNA]</scope>
    <source>
        <strain evidence="1 2">AB57</strain>
    </source>
</reference>
<organism evidence="1 2">
    <name type="scientific">Mycobacterium rhizamassiliense</name>
    <dbReference type="NCBI Taxonomy" id="1841860"/>
    <lineage>
        <taxon>Bacteria</taxon>
        <taxon>Bacillati</taxon>
        <taxon>Actinomycetota</taxon>
        <taxon>Actinomycetes</taxon>
        <taxon>Mycobacteriales</taxon>
        <taxon>Mycobacteriaceae</taxon>
        <taxon>Mycobacterium</taxon>
    </lineage>
</organism>
<gene>
    <name evidence="1" type="ORF">MRAB57_4695</name>
</gene>